<keyword evidence="2" id="KW-1185">Reference proteome</keyword>
<evidence type="ECO:0000313" key="2">
    <source>
        <dbReference type="Proteomes" id="UP001519460"/>
    </source>
</evidence>
<proteinExistence type="predicted"/>
<reference evidence="1 2" key="1">
    <citation type="journal article" date="2023" name="Sci. Data">
        <title>Genome assembly of the Korean intertidal mud-creeper Batillaria attramentaria.</title>
        <authorList>
            <person name="Patra A.K."/>
            <person name="Ho P.T."/>
            <person name="Jun S."/>
            <person name="Lee S.J."/>
            <person name="Kim Y."/>
            <person name="Won Y.J."/>
        </authorList>
    </citation>
    <scope>NUCLEOTIDE SEQUENCE [LARGE SCALE GENOMIC DNA]</scope>
    <source>
        <strain evidence="1">Wonlab-2016</strain>
    </source>
</reference>
<evidence type="ECO:0000313" key="1">
    <source>
        <dbReference type="EMBL" id="KAK7500240.1"/>
    </source>
</evidence>
<dbReference type="EMBL" id="JACVVK020000038">
    <property type="protein sequence ID" value="KAK7500240.1"/>
    <property type="molecule type" value="Genomic_DNA"/>
</dbReference>
<gene>
    <name evidence="1" type="ORF">BaRGS_00008463</name>
</gene>
<name>A0ABD0LL73_9CAEN</name>
<comment type="caution">
    <text evidence="1">The sequence shown here is derived from an EMBL/GenBank/DDBJ whole genome shotgun (WGS) entry which is preliminary data.</text>
</comment>
<protein>
    <submittedName>
        <fullName evidence="1">Uncharacterized protein</fullName>
    </submittedName>
</protein>
<dbReference type="Proteomes" id="UP001519460">
    <property type="component" value="Unassembled WGS sequence"/>
</dbReference>
<dbReference type="AlphaFoldDB" id="A0ABD0LL73"/>
<sequence length="97" mass="10350">MTNTSPCIDTAAAADFVPPPWPGATTSHQGRQLTAKRRQEFSPSATSVGAKLRPVCPYSEGLSSERPPQMYTCSPCFFGVHLAGGDSAGHWWTSVPL</sequence>
<accession>A0ABD0LL73</accession>
<organism evidence="1 2">
    <name type="scientific">Batillaria attramentaria</name>
    <dbReference type="NCBI Taxonomy" id="370345"/>
    <lineage>
        <taxon>Eukaryota</taxon>
        <taxon>Metazoa</taxon>
        <taxon>Spiralia</taxon>
        <taxon>Lophotrochozoa</taxon>
        <taxon>Mollusca</taxon>
        <taxon>Gastropoda</taxon>
        <taxon>Caenogastropoda</taxon>
        <taxon>Sorbeoconcha</taxon>
        <taxon>Cerithioidea</taxon>
        <taxon>Batillariidae</taxon>
        <taxon>Batillaria</taxon>
    </lineage>
</organism>